<proteinExistence type="inferred from homology"/>
<feature type="chain" id="PRO_5029501510" evidence="3">
    <location>
        <begin position="26"/>
        <end position="544"/>
    </location>
</feature>
<dbReference type="GO" id="GO:0004190">
    <property type="term" value="F:aspartic-type endopeptidase activity"/>
    <property type="evidence" value="ECO:0007669"/>
    <property type="project" value="InterPro"/>
</dbReference>
<evidence type="ECO:0000256" key="1">
    <source>
        <dbReference type="ARBA" id="ARBA00007447"/>
    </source>
</evidence>
<evidence type="ECO:0000313" key="6">
    <source>
        <dbReference type="Proteomes" id="UP000585474"/>
    </source>
</evidence>
<gene>
    <name evidence="5" type="ORF">Acr_05g0016880</name>
</gene>
<feature type="compositionally biased region" description="Low complexity" evidence="2">
    <location>
        <begin position="477"/>
        <end position="493"/>
    </location>
</feature>
<sequence>MEYYKNYYVLMTVLIVVCGSQRCQGFGTFGYDIHHRYSDPVKGILDLHGLPEKGTVDYYAVMAHRDHLLRGRHLAGANLCIMSMFLWGHRAYGFLRHLTLEATSFGCRAIAALIVCEWLEDHIWKELTGLLSYILFVKQVIDLNIYSPNASSTSTTVSCNSTMCRQQGQCLSTQNACAYQVQYISSNTSSTGILVEDVLHLTTDDSQLKVVDAPITLGCGIIQTGAFLDGAAPNGLFGLGMDSISVPSILANKGLTANSFSMCFGPDGIGRISFGDKGSSGQGETPFNLRNSQYVIKSTYANHDGKLPSLAHLFTAFPTYNVSMAQIGVGDKVTNLSFSAIFDSGTSFTYLNDPAYTIISESFNSQAKEKRHANVSDMPFEYCYDLSVNQKNFDPPTVNLTMKGGSQFYVNDPIIVFSLPRGLYTYCLAVVKSEDINIIGQNFMTGYRIVFDREKMVLGWEASNCYDATNSNTLPINPTNSSSVPPTSTVEPEATSGGKNGSPINSPSTPPPPQNDSPRLNTFTSTLFVVFFSLFIHSYIIHSS</sequence>
<protein>
    <submittedName>
        <fullName evidence="5">Eukaryotic aspartyl protease family protein</fullName>
    </submittedName>
</protein>
<keyword evidence="5" id="KW-0378">Hydrolase</keyword>
<comment type="similarity">
    <text evidence="1">Belongs to the peptidase A1 family.</text>
</comment>
<dbReference type="AlphaFoldDB" id="A0A7J0EPV9"/>
<feature type="region of interest" description="Disordered" evidence="2">
    <location>
        <begin position="476"/>
        <end position="519"/>
    </location>
</feature>
<dbReference type="Pfam" id="PF14543">
    <property type="entry name" value="TAXi_N"/>
    <property type="match status" value="1"/>
</dbReference>
<feature type="signal peptide" evidence="3">
    <location>
        <begin position="1"/>
        <end position="25"/>
    </location>
</feature>
<evidence type="ECO:0000256" key="2">
    <source>
        <dbReference type="SAM" id="MobiDB-lite"/>
    </source>
</evidence>
<dbReference type="PANTHER" id="PTHR13683">
    <property type="entry name" value="ASPARTYL PROTEASES"/>
    <property type="match status" value="1"/>
</dbReference>
<dbReference type="InterPro" id="IPR032799">
    <property type="entry name" value="TAXi_C"/>
</dbReference>
<feature type="domain" description="Peptidase A1" evidence="4">
    <location>
        <begin position="99"/>
        <end position="461"/>
    </location>
</feature>
<keyword evidence="3" id="KW-0732">Signal</keyword>
<dbReference type="InterPro" id="IPR021109">
    <property type="entry name" value="Peptidase_aspartic_dom_sf"/>
</dbReference>
<dbReference type="InterPro" id="IPR032861">
    <property type="entry name" value="TAXi_N"/>
</dbReference>
<keyword evidence="5" id="KW-0645">Protease</keyword>
<dbReference type="PROSITE" id="PS51767">
    <property type="entry name" value="PEPTIDASE_A1"/>
    <property type="match status" value="1"/>
</dbReference>
<dbReference type="Gene3D" id="2.40.70.10">
    <property type="entry name" value="Acid Proteases"/>
    <property type="match status" value="2"/>
</dbReference>
<dbReference type="FunFam" id="2.40.70.10:FF:000014">
    <property type="entry name" value="Aspartyl protease family protein 1"/>
    <property type="match status" value="1"/>
</dbReference>
<dbReference type="EMBL" id="BJWL01000005">
    <property type="protein sequence ID" value="GFY88049.1"/>
    <property type="molecule type" value="Genomic_DNA"/>
</dbReference>
<keyword evidence="6" id="KW-1185">Reference proteome</keyword>
<comment type="caution">
    <text evidence="5">The sequence shown here is derived from an EMBL/GenBank/DDBJ whole genome shotgun (WGS) entry which is preliminary data.</text>
</comment>
<dbReference type="InterPro" id="IPR033121">
    <property type="entry name" value="PEPTIDASE_A1"/>
</dbReference>
<dbReference type="PANTHER" id="PTHR13683:SF826">
    <property type="entry name" value="ASPARTYL PROTEASE FAMILY PROTEIN 1"/>
    <property type="match status" value="1"/>
</dbReference>
<evidence type="ECO:0000259" key="4">
    <source>
        <dbReference type="PROSITE" id="PS51767"/>
    </source>
</evidence>
<evidence type="ECO:0000313" key="5">
    <source>
        <dbReference type="EMBL" id="GFY88049.1"/>
    </source>
</evidence>
<reference evidence="5 6" key="1">
    <citation type="submission" date="2019-07" db="EMBL/GenBank/DDBJ databases">
        <title>De Novo Assembly of kiwifruit Actinidia rufa.</title>
        <authorList>
            <person name="Sugita-Konishi S."/>
            <person name="Sato K."/>
            <person name="Mori E."/>
            <person name="Abe Y."/>
            <person name="Kisaki G."/>
            <person name="Hamano K."/>
            <person name="Suezawa K."/>
            <person name="Otani M."/>
            <person name="Fukuda T."/>
            <person name="Manabe T."/>
            <person name="Gomi K."/>
            <person name="Tabuchi M."/>
            <person name="Akimitsu K."/>
            <person name="Kataoka I."/>
        </authorList>
    </citation>
    <scope>NUCLEOTIDE SEQUENCE [LARGE SCALE GENOMIC DNA]</scope>
    <source>
        <strain evidence="6">cv. Fuchu</strain>
    </source>
</reference>
<dbReference type="Pfam" id="PF14541">
    <property type="entry name" value="TAXi_C"/>
    <property type="match status" value="1"/>
</dbReference>
<dbReference type="OrthoDB" id="2747330at2759"/>
<dbReference type="Proteomes" id="UP000585474">
    <property type="component" value="Unassembled WGS sequence"/>
</dbReference>
<name>A0A7J0EPV9_9ERIC</name>
<dbReference type="InterPro" id="IPR001969">
    <property type="entry name" value="Aspartic_peptidase_AS"/>
</dbReference>
<dbReference type="InterPro" id="IPR001461">
    <property type="entry name" value="Aspartic_peptidase_A1"/>
</dbReference>
<evidence type="ECO:0000256" key="3">
    <source>
        <dbReference type="SAM" id="SignalP"/>
    </source>
</evidence>
<organism evidence="5 6">
    <name type="scientific">Actinidia rufa</name>
    <dbReference type="NCBI Taxonomy" id="165716"/>
    <lineage>
        <taxon>Eukaryota</taxon>
        <taxon>Viridiplantae</taxon>
        <taxon>Streptophyta</taxon>
        <taxon>Embryophyta</taxon>
        <taxon>Tracheophyta</taxon>
        <taxon>Spermatophyta</taxon>
        <taxon>Magnoliopsida</taxon>
        <taxon>eudicotyledons</taxon>
        <taxon>Gunneridae</taxon>
        <taxon>Pentapetalae</taxon>
        <taxon>asterids</taxon>
        <taxon>Ericales</taxon>
        <taxon>Actinidiaceae</taxon>
        <taxon>Actinidia</taxon>
    </lineage>
</organism>
<accession>A0A7J0EPV9</accession>
<dbReference type="SUPFAM" id="SSF50630">
    <property type="entry name" value="Acid proteases"/>
    <property type="match status" value="1"/>
</dbReference>
<dbReference type="GO" id="GO:0006508">
    <property type="term" value="P:proteolysis"/>
    <property type="evidence" value="ECO:0007669"/>
    <property type="project" value="UniProtKB-KW"/>
</dbReference>
<dbReference type="PROSITE" id="PS00141">
    <property type="entry name" value="ASP_PROTEASE"/>
    <property type="match status" value="1"/>
</dbReference>